<feature type="chain" id="PRO_5022087985" description="Ig-like domain-containing protein" evidence="12">
    <location>
        <begin position="24"/>
        <end position="200"/>
    </location>
</feature>
<dbReference type="InterPro" id="IPR013106">
    <property type="entry name" value="Ig_V-set"/>
</dbReference>
<evidence type="ECO:0000256" key="1">
    <source>
        <dbReference type="ARBA" id="ARBA00004251"/>
    </source>
</evidence>
<evidence type="ECO:0000259" key="13">
    <source>
        <dbReference type="PROSITE" id="PS50835"/>
    </source>
</evidence>
<keyword evidence="7" id="KW-1015">Disulfide bond</keyword>
<evidence type="ECO:0000256" key="9">
    <source>
        <dbReference type="ARBA" id="ARBA00023180"/>
    </source>
</evidence>
<keyword evidence="15" id="KW-1185">Reference proteome</keyword>
<dbReference type="PANTHER" id="PTHR25466">
    <property type="entry name" value="T-LYMPHOCYTE ACTIVATION ANTIGEN"/>
    <property type="match status" value="1"/>
</dbReference>
<dbReference type="AlphaFoldDB" id="A0A553QDE6"/>
<feature type="domain" description="Ig-like" evidence="13">
    <location>
        <begin position="30"/>
        <end position="120"/>
    </location>
</feature>
<proteinExistence type="predicted"/>
<dbReference type="Proteomes" id="UP000316079">
    <property type="component" value="Unassembled WGS sequence"/>
</dbReference>
<evidence type="ECO:0000256" key="7">
    <source>
        <dbReference type="ARBA" id="ARBA00023157"/>
    </source>
</evidence>
<dbReference type="PROSITE" id="PS50835">
    <property type="entry name" value="IG_LIKE"/>
    <property type="match status" value="1"/>
</dbReference>
<dbReference type="GO" id="GO:0042102">
    <property type="term" value="P:positive regulation of T cell proliferation"/>
    <property type="evidence" value="ECO:0007669"/>
    <property type="project" value="TreeGrafter"/>
</dbReference>
<keyword evidence="6 11" id="KW-0472">Membrane</keyword>
<accession>A0A553QDE6</accession>
<sequence length="200" mass="22496">MFMGLKYFIWTVAVLLTKESSQSTISGVTGGSVILPCSSTGHEIKPQDCNVYWRHNDTKKVCDIVKGEVLVAQQYSGRAEPFPEEYGSRNFSIKLLSLKQTDSGLFSCFITPTDEYKSIELIVVHREPQKETTTTIYDTTINDTTINVKEESSPSHMVWIAIGIFILMLVVVAIVYLCKNCFKKAPVPEFSVVMNLDEEH</sequence>
<feature type="signal peptide" evidence="12">
    <location>
        <begin position="1"/>
        <end position="23"/>
    </location>
</feature>
<dbReference type="PANTHER" id="PTHR25466:SF14">
    <property type="entry name" value="BUTYROPHILIN SUBFAMILY 2 MEMBER A2-LIKE-RELATED"/>
    <property type="match status" value="1"/>
</dbReference>
<feature type="transmembrane region" description="Helical" evidence="11">
    <location>
        <begin position="157"/>
        <end position="178"/>
    </location>
</feature>
<dbReference type="Pfam" id="PF07686">
    <property type="entry name" value="V-set"/>
    <property type="match status" value="1"/>
</dbReference>
<dbReference type="GO" id="GO:0009897">
    <property type="term" value="C:external side of plasma membrane"/>
    <property type="evidence" value="ECO:0007669"/>
    <property type="project" value="TreeGrafter"/>
</dbReference>
<dbReference type="STRING" id="623744.A0A553QDE6"/>
<evidence type="ECO:0000256" key="2">
    <source>
        <dbReference type="ARBA" id="ARBA00022475"/>
    </source>
</evidence>
<dbReference type="GO" id="GO:0006955">
    <property type="term" value="P:immune response"/>
    <property type="evidence" value="ECO:0007669"/>
    <property type="project" value="TreeGrafter"/>
</dbReference>
<dbReference type="EMBL" id="SRMA01026077">
    <property type="protein sequence ID" value="TRY87960.1"/>
    <property type="molecule type" value="Genomic_DNA"/>
</dbReference>
<dbReference type="InterPro" id="IPR007110">
    <property type="entry name" value="Ig-like_dom"/>
</dbReference>
<dbReference type="InterPro" id="IPR036179">
    <property type="entry name" value="Ig-like_dom_sf"/>
</dbReference>
<evidence type="ECO:0000256" key="8">
    <source>
        <dbReference type="ARBA" id="ARBA00023170"/>
    </source>
</evidence>
<evidence type="ECO:0000256" key="12">
    <source>
        <dbReference type="SAM" id="SignalP"/>
    </source>
</evidence>
<dbReference type="GO" id="GO:0042130">
    <property type="term" value="P:negative regulation of T cell proliferation"/>
    <property type="evidence" value="ECO:0007669"/>
    <property type="project" value="TreeGrafter"/>
</dbReference>
<dbReference type="OrthoDB" id="9898017at2759"/>
<evidence type="ECO:0000256" key="6">
    <source>
        <dbReference type="ARBA" id="ARBA00023136"/>
    </source>
</evidence>
<keyword evidence="3 11" id="KW-0812">Transmembrane</keyword>
<protein>
    <recommendedName>
        <fullName evidence="13">Ig-like domain-containing protein</fullName>
    </recommendedName>
</protein>
<reference evidence="14 15" key="1">
    <citation type="journal article" date="2019" name="Sci. Data">
        <title>Hybrid genome assembly and annotation of Danionella translucida.</title>
        <authorList>
            <person name="Kadobianskyi M."/>
            <person name="Schulze L."/>
            <person name="Schuelke M."/>
            <person name="Judkewitz B."/>
        </authorList>
    </citation>
    <scope>NUCLEOTIDE SEQUENCE [LARGE SCALE GENOMIC DNA]</scope>
    <source>
        <strain evidence="14 15">Bolton</strain>
    </source>
</reference>
<dbReference type="InterPro" id="IPR003599">
    <property type="entry name" value="Ig_sub"/>
</dbReference>
<keyword evidence="2" id="KW-1003">Cell membrane</keyword>
<comment type="caution">
    <text evidence="14">The sequence shown here is derived from an EMBL/GenBank/DDBJ whole genome shotgun (WGS) entry which is preliminary data.</text>
</comment>
<keyword evidence="4 12" id="KW-0732">Signal</keyword>
<gene>
    <name evidence="14" type="ORF">DNTS_022777</name>
</gene>
<organism evidence="14 15">
    <name type="scientific">Danionella cerebrum</name>
    <dbReference type="NCBI Taxonomy" id="2873325"/>
    <lineage>
        <taxon>Eukaryota</taxon>
        <taxon>Metazoa</taxon>
        <taxon>Chordata</taxon>
        <taxon>Craniata</taxon>
        <taxon>Vertebrata</taxon>
        <taxon>Euteleostomi</taxon>
        <taxon>Actinopterygii</taxon>
        <taxon>Neopterygii</taxon>
        <taxon>Teleostei</taxon>
        <taxon>Ostariophysi</taxon>
        <taxon>Cypriniformes</taxon>
        <taxon>Danionidae</taxon>
        <taxon>Danioninae</taxon>
        <taxon>Danionella</taxon>
    </lineage>
</organism>
<dbReference type="GO" id="GO:0031295">
    <property type="term" value="P:T cell costimulation"/>
    <property type="evidence" value="ECO:0007669"/>
    <property type="project" value="TreeGrafter"/>
</dbReference>
<dbReference type="InterPro" id="IPR051713">
    <property type="entry name" value="T-cell_Activation_Regulation"/>
</dbReference>
<dbReference type="InterPro" id="IPR013783">
    <property type="entry name" value="Ig-like_fold"/>
</dbReference>
<keyword evidence="5 11" id="KW-1133">Transmembrane helix</keyword>
<name>A0A553QDE6_9TELE</name>
<evidence type="ECO:0000256" key="11">
    <source>
        <dbReference type="SAM" id="Phobius"/>
    </source>
</evidence>
<evidence type="ECO:0000313" key="15">
    <source>
        <dbReference type="Proteomes" id="UP000316079"/>
    </source>
</evidence>
<dbReference type="SMART" id="SM00409">
    <property type="entry name" value="IG"/>
    <property type="match status" value="1"/>
</dbReference>
<evidence type="ECO:0000313" key="14">
    <source>
        <dbReference type="EMBL" id="TRY87960.1"/>
    </source>
</evidence>
<keyword evidence="8" id="KW-0675">Receptor</keyword>
<dbReference type="GO" id="GO:0071222">
    <property type="term" value="P:cellular response to lipopolysaccharide"/>
    <property type="evidence" value="ECO:0007669"/>
    <property type="project" value="TreeGrafter"/>
</dbReference>
<evidence type="ECO:0000256" key="5">
    <source>
        <dbReference type="ARBA" id="ARBA00022989"/>
    </source>
</evidence>
<keyword evidence="10" id="KW-0393">Immunoglobulin domain</keyword>
<dbReference type="Gene3D" id="2.60.40.10">
    <property type="entry name" value="Immunoglobulins"/>
    <property type="match status" value="1"/>
</dbReference>
<dbReference type="SUPFAM" id="SSF48726">
    <property type="entry name" value="Immunoglobulin"/>
    <property type="match status" value="1"/>
</dbReference>
<dbReference type="GO" id="GO:0007166">
    <property type="term" value="P:cell surface receptor signaling pathway"/>
    <property type="evidence" value="ECO:0007669"/>
    <property type="project" value="TreeGrafter"/>
</dbReference>
<evidence type="ECO:0000256" key="10">
    <source>
        <dbReference type="ARBA" id="ARBA00023319"/>
    </source>
</evidence>
<keyword evidence="9" id="KW-0325">Glycoprotein</keyword>
<evidence type="ECO:0000256" key="4">
    <source>
        <dbReference type="ARBA" id="ARBA00022729"/>
    </source>
</evidence>
<comment type="subcellular location">
    <subcellularLocation>
        <location evidence="1">Cell membrane</location>
        <topology evidence="1">Single-pass type I membrane protein</topology>
    </subcellularLocation>
</comment>
<evidence type="ECO:0000256" key="3">
    <source>
        <dbReference type="ARBA" id="ARBA00022692"/>
    </source>
</evidence>